<protein>
    <submittedName>
        <fullName evidence="5">GntR family transcriptional regulator</fullName>
    </submittedName>
</protein>
<evidence type="ECO:0000256" key="3">
    <source>
        <dbReference type="ARBA" id="ARBA00023163"/>
    </source>
</evidence>
<proteinExistence type="predicted"/>
<reference evidence="5 6" key="1">
    <citation type="journal article" date="2014" name="Antonie Van Leeuwenhoek">
        <title>Fictibacillus enclensis sp. nov., isolated from marine sediment.</title>
        <authorList>
            <person name="Dastager S.G."/>
            <person name="Mawlankar R."/>
            <person name="Srinivasan K."/>
            <person name="Tang S.K."/>
            <person name="Lee J.C."/>
            <person name="Ramana V.V."/>
            <person name="Shouche Y.S."/>
        </authorList>
    </citation>
    <scope>NUCLEOTIDE SEQUENCE [LARGE SCALE GENOMIC DNA]</scope>
    <source>
        <strain evidence="5 6">NIO-1003</strain>
    </source>
</reference>
<keyword evidence="1" id="KW-0805">Transcription regulation</keyword>
<dbReference type="PANTHER" id="PTHR38445">
    <property type="entry name" value="HTH-TYPE TRANSCRIPTIONAL REPRESSOR YTRA"/>
    <property type="match status" value="1"/>
</dbReference>
<organism evidence="5 6">
    <name type="scientific">Fictibacillus enclensis</name>
    <dbReference type="NCBI Taxonomy" id="1017270"/>
    <lineage>
        <taxon>Bacteria</taxon>
        <taxon>Bacillati</taxon>
        <taxon>Bacillota</taxon>
        <taxon>Bacilli</taxon>
        <taxon>Bacillales</taxon>
        <taxon>Fictibacillaceae</taxon>
        <taxon>Fictibacillus</taxon>
    </lineage>
</organism>
<keyword evidence="6" id="KW-1185">Reference proteome</keyword>
<dbReference type="CDD" id="cd07377">
    <property type="entry name" value="WHTH_GntR"/>
    <property type="match status" value="1"/>
</dbReference>
<gene>
    <name evidence="5" type="ORF">AS030_03700</name>
</gene>
<accession>A0A0V8JCR1</accession>
<dbReference type="InterPro" id="IPR036390">
    <property type="entry name" value="WH_DNA-bd_sf"/>
</dbReference>
<sequence>MAEDFNASKPIYLQLADRINRQILRKELETGQKLPSVREMAIQSGVNPNTVQRTYSELERMGSVESKRGQGTFVTEDQSVLNQLRQRLKKEQISSFFEDMKEMGFTADEMISGLEEYISDEERGETND</sequence>
<keyword evidence="2" id="KW-0238">DNA-binding</keyword>
<dbReference type="Proteomes" id="UP000054099">
    <property type="component" value="Unassembled WGS sequence"/>
</dbReference>
<dbReference type="OrthoDB" id="362473at2"/>
<dbReference type="SMART" id="SM00345">
    <property type="entry name" value="HTH_GNTR"/>
    <property type="match status" value="1"/>
</dbReference>
<dbReference type="AlphaFoldDB" id="A0A0V8JCR1"/>
<dbReference type="Gene3D" id="1.10.10.10">
    <property type="entry name" value="Winged helix-like DNA-binding domain superfamily/Winged helix DNA-binding domain"/>
    <property type="match status" value="1"/>
</dbReference>
<dbReference type="SUPFAM" id="SSF46785">
    <property type="entry name" value="Winged helix' DNA-binding domain"/>
    <property type="match status" value="1"/>
</dbReference>
<dbReference type="PROSITE" id="PS50949">
    <property type="entry name" value="HTH_GNTR"/>
    <property type="match status" value="1"/>
</dbReference>
<dbReference type="Pfam" id="PF00392">
    <property type="entry name" value="GntR"/>
    <property type="match status" value="1"/>
</dbReference>
<dbReference type="GO" id="GO:0003677">
    <property type="term" value="F:DNA binding"/>
    <property type="evidence" value="ECO:0007669"/>
    <property type="project" value="UniProtKB-KW"/>
</dbReference>
<name>A0A0V8JCR1_9BACL</name>
<dbReference type="RefSeq" id="WP_061968530.1">
    <property type="nucleotide sequence ID" value="NZ_CP126109.1"/>
</dbReference>
<evidence type="ECO:0000259" key="4">
    <source>
        <dbReference type="PROSITE" id="PS50949"/>
    </source>
</evidence>
<dbReference type="GO" id="GO:0003700">
    <property type="term" value="F:DNA-binding transcription factor activity"/>
    <property type="evidence" value="ECO:0007669"/>
    <property type="project" value="InterPro"/>
</dbReference>
<comment type="caution">
    <text evidence="5">The sequence shown here is derived from an EMBL/GenBank/DDBJ whole genome shotgun (WGS) entry which is preliminary data.</text>
</comment>
<evidence type="ECO:0000256" key="1">
    <source>
        <dbReference type="ARBA" id="ARBA00023015"/>
    </source>
</evidence>
<dbReference type="PANTHER" id="PTHR38445:SF6">
    <property type="entry name" value="GNTR-FAMILY TRANSCRIPTIONAL REGULATOR"/>
    <property type="match status" value="1"/>
</dbReference>
<dbReference type="InterPro" id="IPR036388">
    <property type="entry name" value="WH-like_DNA-bd_sf"/>
</dbReference>
<dbReference type="EMBL" id="LNQN01000001">
    <property type="protein sequence ID" value="KSU84652.1"/>
    <property type="molecule type" value="Genomic_DNA"/>
</dbReference>
<dbReference type="InterPro" id="IPR000524">
    <property type="entry name" value="Tscrpt_reg_HTH_GntR"/>
</dbReference>
<evidence type="ECO:0000256" key="2">
    <source>
        <dbReference type="ARBA" id="ARBA00023125"/>
    </source>
</evidence>
<evidence type="ECO:0000313" key="5">
    <source>
        <dbReference type="EMBL" id="KSU84652.1"/>
    </source>
</evidence>
<keyword evidence="3" id="KW-0804">Transcription</keyword>
<feature type="domain" description="HTH gntR-type" evidence="4">
    <location>
        <begin position="9"/>
        <end position="77"/>
    </location>
</feature>
<evidence type="ECO:0000313" key="6">
    <source>
        <dbReference type="Proteomes" id="UP000054099"/>
    </source>
</evidence>